<dbReference type="InterPro" id="IPR011035">
    <property type="entry name" value="Ribosomal_bL25/Gln-tRNA_synth"/>
</dbReference>
<dbReference type="InterPro" id="IPR020056">
    <property type="entry name" value="Rbsml_bL25/Gln-tRNA_synth_N"/>
</dbReference>
<dbReference type="GO" id="GO:0006412">
    <property type="term" value="P:translation"/>
    <property type="evidence" value="ECO:0007669"/>
    <property type="project" value="InterPro"/>
</dbReference>
<dbReference type="AlphaFoldDB" id="C0W0Z7"/>
<protein>
    <submittedName>
        <fullName evidence="6">Ribosomal L25p family protein</fullName>
    </submittedName>
</protein>
<sequence>MADVIRLEATVRTDFGKGFARRSRMAGKVPAVVYGPNLAPVHVELPGHEVFMIVKNNRQATLSIAFDGKEQLAVIKDVQRHPVRRDILHVDLVAVEG</sequence>
<keyword evidence="2" id="KW-0694">RNA-binding</keyword>
<dbReference type="GO" id="GO:0008097">
    <property type="term" value="F:5S rRNA binding"/>
    <property type="evidence" value="ECO:0007669"/>
    <property type="project" value="InterPro"/>
</dbReference>
<dbReference type="STRING" id="525245.HMPREF0044_0740"/>
<keyword evidence="4" id="KW-0687">Ribonucleoprotein</keyword>
<dbReference type="EMBL" id="ACFG01000030">
    <property type="protein sequence ID" value="EEH63721.1"/>
    <property type="molecule type" value="Genomic_DNA"/>
</dbReference>
<dbReference type="InterPro" id="IPR020930">
    <property type="entry name" value="Ribosomal_uL5_bac-type"/>
</dbReference>
<dbReference type="SUPFAM" id="SSF50715">
    <property type="entry name" value="Ribosomal protein L25-like"/>
    <property type="match status" value="1"/>
</dbReference>
<evidence type="ECO:0000256" key="3">
    <source>
        <dbReference type="ARBA" id="ARBA00022980"/>
    </source>
</evidence>
<dbReference type="InterPro" id="IPR029751">
    <property type="entry name" value="Ribosomal_L25_dom"/>
</dbReference>
<dbReference type="Proteomes" id="UP000010301">
    <property type="component" value="Unassembled WGS sequence"/>
</dbReference>
<comment type="caution">
    <text evidence="6">The sequence shown here is derived from an EMBL/GenBank/DDBJ whole genome shotgun (WGS) entry which is preliminary data.</text>
</comment>
<dbReference type="OrthoDB" id="5242980at2"/>
<gene>
    <name evidence="6" type="ORF">HMPREF0044_0740</name>
</gene>
<keyword evidence="3" id="KW-0689">Ribosomal protein</keyword>
<evidence type="ECO:0000313" key="7">
    <source>
        <dbReference type="Proteomes" id="UP000010301"/>
    </source>
</evidence>
<evidence type="ECO:0000256" key="2">
    <source>
        <dbReference type="ARBA" id="ARBA00022884"/>
    </source>
</evidence>
<accession>C0W0Z7</accession>
<feature type="domain" description="Large ribosomal subunit protein bL25 L25" evidence="5">
    <location>
        <begin position="7"/>
        <end position="92"/>
    </location>
</feature>
<organism evidence="6 7">
    <name type="scientific">Gleimia coleocanis DSM 15436</name>
    <dbReference type="NCBI Taxonomy" id="525245"/>
    <lineage>
        <taxon>Bacteria</taxon>
        <taxon>Bacillati</taxon>
        <taxon>Actinomycetota</taxon>
        <taxon>Actinomycetes</taxon>
        <taxon>Actinomycetales</taxon>
        <taxon>Actinomycetaceae</taxon>
        <taxon>Gleimia</taxon>
    </lineage>
</organism>
<dbReference type="RefSeq" id="WP_006546512.1">
    <property type="nucleotide sequence ID" value="NZ_DS999543.1"/>
</dbReference>
<dbReference type="CDD" id="cd00495">
    <property type="entry name" value="Ribosomal_L25_TL5_CTC"/>
    <property type="match status" value="1"/>
</dbReference>
<dbReference type="Pfam" id="PF01386">
    <property type="entry name" value="Ribosomal_L25p"/>
    <property type="match status" value="1"/>
</dbReference>
<evidence type="ECO:0000256" key="4">
    <source>
        <dbReference type="ARBA" id="ARBA00023274"/>
    </source>
</evidence>
<dbReference type="PANTHER" id="PTHR33284">
    <property type="entry name" value="RIBOSOMAL PROTEIN L25/GLN-TRNA SYNTHETASE, ANTI-CODON-BINDING DOMAIN-CONTAINING PROTEIN"/>
    <property type="match status" value="1"/>
</dbReference>
<evidence type="ECO:0000313" key="6">
    <source>
        <dbReference type="EMBL" id="EEH63721.1"/>
    </source>
</evidence>
<dbReference type="NCBIfam" id="NF004612">
    <property type="entry name" value="PRK05943.1"/>
    <property type="match status" value="1"/>
</dbReference>
<evidence type="ECO:0000259" key="5">
    <source>
        <dbReference type="Pfam" id="PF01386"/>
    </source>
</evidence>
<dbReference type="HOGENOM" id="CLU_137946_1_1_11"/>
<proteinExistence type="predicted"/>
<keyword evidence="1" id="KW-0699">rRNA-binding</keyword>
<dbReference type="GO" id="GO:0022625">
    <property type="term" value="C:cytosolic large ribosomal subunit"/>
    <property type="evidence" value="ECO:0007669"/>
    <property type="project" value="TreeGrafter"/>
</dbReference>
<dbReference type="PANTHER" id="PTHR33284:SF1">
    <property type="entry name" value="RIBOSOMAL PROTEIN L25_GLN-TRNA SYNTHETASE, ANTI-CODON-BINDING DOMAIN-CONTAINING PROTEIN"/>
    <property type="match status" value="1"/>
</dbReference>
<keyword evidence="7" id="KW-1185">Reference proteome</keyword>
<dbReference type="InterPro" id="IPR001021">
    <property type="entry name" value="Ribosomal_bL25_long"/>
</dbReference>
<dbReference type="NCBIfam" id="TIGR00731">
    <property type="entry name" value="bL25_bact_ctc"/>
    <property type="match status" value="1"/>
</dbReference>
<name>C0W0Z7_9ACTO</name>
<evidence type="ECO:0000256" key="1">
    <source>
        <dbReference type="ARBA" id="ARBA00022730"/>
    </source>
</evidence>
<reference evidence="6 7" key="1">
    <citation type="submission" date="2009-01" db="EMBL/GenBank/DDBJ databases">
        <authorList>
            <person name="Qin X."/>
            <person name="Bachman B."/>
            <person name="Battles P."/>
            <person name="Bell A."/>
            <person name="Bess C."/>
            <person name="Bickham C."/>
            <person name="Chaboub L."/>
            <person name="Chen D."/>
            <person name="Coyle M."/>
            <person name="Deiros D.R."/>
            <person name="Dinh H."/>
            <person name="Forbes L."/>
            <person name="Fowler G."/>
            <person name="Francisco L."/>
            <person name="Fu Q."/>
            <person name="Gubbala S."/>
            <person name="Hale W."/>
            <person name="Han Y."/>
            <person name="Hemphill L."/>
            <person name="Highlander S.K."/>
            <person name="Hirani K."/>
            <person name="Hogues M."/>
            <person name="Jackson L."/>
            <person name="Jakkamsetti A."/>
            <person name="Javaid M."/>
            <person name="Jiang H."/>
            <person name="Korchina V."/>
            <person name="Kovar C."/>
            <person name="Lara F."/>
            <person name="Lee S."/>
            <person name="Mata R."/>
            <person name="Mathew T."/>
            <person name="Moen C."/>
            <person name="Morales K."/>
            <person name="Munidasa M."/>
            <person name="Nazareth L."/>
            <person name="Ngo R."/>
            <person name="Nguyen L."/>
            <person name="Okwuonu G."/>
            <person name="Ongeri F."/>
            <person name="Patil S."/>
            <person name="Petrosino J."/>
            <person name="Pham C."/>
            <person name="Pham P."/>
            <person name="Pu L.-L."/>
            <person name="Puazo M."/>
            <person name="Raj R."/>
            <person name="Reid J."/>
            <person name="Rouhana J."/>
            <person name="Saada N."/>
            <person name="Shang Y."/>
            <person name="Simmons D."/>
            <person name="Thornton R."/>
            <person name="Warren J."/>
            <person name="Weissenberger G."/>
            <person name="Zhang J."/>
            <person name="Zhang L."/>
            <person name="Zhou C."/>
            <person name="Zhu D."/>
            <person name="Muzny D."/>
            <person name="Worley K."/>
            <person name="Gibbs R."/>
        </authorList>
    </citation>
    <scope>NUCLEOTIDE SEQUENCE [LARGE SCALE GENOMIC DNA]</scope>
    <source>
        <strain evidence="6 7">DSM 15436</strain>
    </source>
</reference>
<dbReference type="Gene3D" id="2.40.240.10">
    <property type="entry name" value="Ribosomal Protein L25, Chain P"/>
    <property type="match status" value="1"/>
</dbReference>
<dbReference type="GO" id="GO:0003735">
    <property type="term" value="F:structural constituent of ribosome"/>
    <property type="evidence" value="ECO:0007669"/>
    <property type="project" value="InterPro"/>
</dbReference>
<dbReference type="eggNOG" id="COG1825">
    <property type="taxonomic scope" value="Bacteria"/>
</dbReference>